<protein>
    <recommendedName>
        <fullName evidence="1">HAT C-terminal dimerisation domain-containing protein</fullName>
    </recommendedName>
</protein>
<dbReference type="Pfam" id="PF05699">
    <property type="entry name" value="Dimer_Tnp_hAT"/>
    <property type="match status" value="1"/>
</dbReference>
<sequence>MEKFKEAAEQLNLGHKKMLVLDCKTRWNSTYLMLSVALTYKHVFYRLKQCDSQYRTTIEDNDWDLAKEMCDRDSLDGFYSWNSESSDVKEKYELDCYLEEKTLPGSHGFDILGWWKLNEIKYPIMSEIARDILAIPISMVASESSFSNTVAGVGDVQVDDDNDNEVNETAFANASK</sequence>
<evidence type="ECO:0000313" key="3">
    <source>
        <dbReference type="Proteomes" id="UP000323000"/>
    </source>
</evidence>
<gene>
    <name evidence="2" type="ORF">EZV62_023903</name>
</gene>
<accession>A0A5C7H3S0</accession>
<dbReference type="OrthoDB" id="1000366at2759"/>
<evidence type="ECO:0000313" key="2">
    <source>
        <dbReference type="EMBL" id="TXG51379.1"/>
    </source>
</evidence>
<reference evidence="3" key="1">
    <citation type="journal article" date="2019" name="Gigascience">
        <title>De novo genome assembly of the endangered Acer yangbiense, a plant species with extremely small populations endemic to Yunnan Province, China.</title>
        <authorList>
            <person name="Yang J."/>
            <person name="Wariss H.M."/>
            <person name="Tao L."/>
            <person name="Zhang R."/>
            <person name="Yun Q."/>
            <person name="Hollingsworth P."/>
            <person name="Dao Z."/>
            <person name="Luo G."/>
            <person name="Guo H."/>
            <person name="Ma Y."/>
            <person name="Sun W."/>
        </authorList>
    </citation>
    <scope>NUCLEOTIDE SEQUENCE [LARGE SCALE GENOMIC DNA]</scope>
    <source>
        <strain evidence="3">cv. Malutang</strain>
    </source>
</reference>
<dbReference type="SUPFAM" id="SSF53098">
    <property type="entry name" value="Ribonuclease H-like"/>
    <property type="match status" value="1"/>
</dbReference>
<dbReference type="PANTHER" id="PTHR46481">
    <property type="entry name" value="ZINC FINGER BED DOMAIN-CONTAINING PROTEIN 4"/>
    <property type="match status" value="1"/>
</dbReference>
<dbReference type="AlphaFoldDB" id="A0A5C7H3S0"/>
<feature type="domain" description="HAT C-terminal dimerisation" evidence="1">
    <location>
        <begin position="93"/>
        <end position="149"/>
    </location>
</feature>
<comment type="caution">
    <text evidence="2">The sequence shown here is derived from an EMBL/GenBank/DDBJ whole genome shotgun (WGS) entry which is preliminary data.</text>
</comment>
<keyword evidence="3" id="KW-1185">Reference proteome</keyword>
<dbReference type="PANTHER" id="PTHR46481:SF11">
    <property type="entry name" value="ZINC FINGER BED DOMAIN-CONTAINING PROTEIN RICESLEEPER 2-LIKE"/>
    <property type="match status" value="1"/>
</dbReference>
<dbReference type="GO" id="GO:0046983">
    <property type="term" value="F:protein dimerization activity"/>
    <property type="evidence" value="ECO:0007669"/>
    <property type="project" value="InterPro"/>
</dbReference>
<dbReference type="InterPro" id="IPR052035">
    <property type="entry name" value="ZnF_BED_domain_contain"/>
</dbReference>
<name>A0A5C7H3S0_9ROSI</name>
<proteinExistence type="predicted"/>
<dbReference type="InterPro" id="IPR008906">
    <property type="entry name" value="HATC_C_dom"/>
</dbReference>
<dbReference type="EMBL" id="VAHF01000011">
    <property type="protein sequence ID" value="TXG51379.1"/>
    <property type="molecule type" value="Genomic_DNA"/>
</dbReference>
<organism evidence="2 3">
    <name type="scientific">Acer yangbiense</name>
    <dbReference type="NCBI Taxonomy" id="1000413"/>
    <lineage>
        <taxon>Eukaryota</taxon>
        <taxon>Viridiplantae</taxon>
        <taxon>Streptophyta</taxon>
        <taxon>Embryophyta</taxon>
        <taxon>Tracheophyta</taxon>
        <taxon>Spermatophyta</taxon>
        <taxon>Magnoliopsida</taxon>
        <taxon>eudicotyledons</taxon>
        <taxon>Gunneridae</taxon>
        <taxon>Pentapetalae</taxon>
        <taxon>rosids</taxon>
        <taxon>malvids</taxon>
        <taxon>Sapindales</taxon>
        <taxon>Sapindaceae</taxon>
        <taxon>Hippocastanoideae</taxon>
        <taxon>Acereae</taxon>
        <taxon>Acer</taxon>
    </lineage>
</organism>
<dbReference type="Proteomes" id="UP000323000">
    <property type="component" value="Chromosome 11"/>
</dbReference>
<evidence type="ECO:0000259" key="1">
    <source>
        <dbReference type="Pfam" id="PF05699"/>
    </source>
</evidence>
<dbReference type="InterPro" id="IPR012337">
    <property type="entry name" value="RNaseH-like_sf"/>
</dbReference>